<dbReference type="AlphaFoldDB" id="V2YG43"/>
<reference evidence="2 3" key="1">
    <citation type="journal article" date="2014" name="BMC Genomics">
        <title>Genome and secretome analysis of the hemibiotrophic fungal pathogen, Moniliophthora roreri, which causes frosty pod rot disease of cacao: mechanisms of the biotrophic and necrotrophic phases.</title>
        <authorList>
            <person name="Meinhardt L.W."/>
            <person name="Costa G.G.L."/>
            <person name="Thomazella D.P.T."/>
            <person name="Teixeira P.J.P.L."/>
            <person name="Carazzolle M.F."/>
            <person name="Schuster S.C."/>
            <person name="Carlson J.E."/>
            <person name="Guiltinan M.J."/>
            <person name="Mieczkowski P."/>
            <person name="Farmer A."/>
            <person name="Ramaraj T."/>
            <person name="Crozier J."/>
            <person name="Davis R.E."/>
            <person name="Shao J."/>
            <person name="Melnick R.L."/>
            <person name="Pereira G.A.G."/>
            <person name="Bailey B.A."/>
        </authorList>
    </citation>
    <scope>NUCLEOTIDE SEQUENCE [LARGE SCALE GENOMIC DNA]</scope>
    <source>
        <strain evidence="2 3">MCA 2997</strain>
    </source>
</reference>
<feature type="chain" id="PRO_5004714750" evidence="1">
    <location>
        <begin position="20"/>
        <end position="314"/>
    </location>
</feature>
<proteinExistence type="predicted"/>
<organism evidence="2 3">
    <name type="scientific">Moniliophthora roreri (strain MCA 2997)</name>
    <name type="common">Cocoa frosty pod rot fungus</name>
    <name type="synonym">Crinipellis roreri</name>
    <dbReference type="NCBI Taxonomy" id="1381753"/>
    <lineage>
        <taxon>Eukaryota</taxon>
        <taxon>Fungi</taxon>
        <taxon>Dikarya</taxon>
        <taxon>Basidiomycota</taxon>
        <taxon>Agaricomycotina</taxon>
        <taxon>Agaricomycetes</taxon>
        <taxon>Agaricomycetidae</taxon>
        <taxon>Agaricales</taxon>
        <taxon>Marasmiineae</taxon>
        <taxon>Marasmiaceae</taxon>
        <taxon>Moniliophthora</taxon>
    </lineage>
</organism>
<keyword evidence="3" id="KW-1185">Reference proteome</keyword>
<accession>V2YG43</accession>
<keyword evidence="1" id="KW-0732">Signal</keyword>
<dbReference type="OrthoDB" id="2310204at2759"/>
<sequence>MAPLNHFFLLLCLPSLVLSHDQSRALPRYPHFWRRASSKNVPSEGYHNPLDSGGSFFTKVDGTFPPGQVEPVNMIISAHSDAAVLEDREDKGGLRNYWLSLDFGGECLGQHSGSDQQVNLGDGNGYKNQTEVMRYNYKDPQLGTCKESIQGGNHFRYWVQDGSQANTGAIFMAVSYEKPIADNHDIVSNGYNLARDYIIGNITGSVIPTLNLTNQSTYTGTTRSGGYAYESHVQYLSGLLPNTSDNINHNWSVMTPESNACDGLVALIEVRITERPPNGAAGTSARFINPPSRTWQIPPVLVLCTAFILSLACL</sequence>
<name>V2YG43_MONRO</name>
<dbReference type="HOGENOM" id="CLU_061244_0_0_1"/>
<dbReference type="EMBL" id="AWSO01000425">
    <property type="protein sequence ID" value="ESK90649.1"/>
    <property type="molecule type" value="Genomic_DNA"/>
</dbReference>
<feature type="signal peptide" evidence="1">
    <location>
        <begin position="1"/>
        <end position="19"/>
    </location>
</feature>
<evidence type="ECO:0000313" key="2">
    <source>
        <dbReference type="EMBL" id="ESK90649.1"/>
    </source>
</evidence>
<dbReference type="STRING" id="1381753.V2YG43"/>
<comment type="caution">
    <text evidence="2">The sequence shown here is derived from an EMBL/GenBank/DDBJ whole genome shotgun (WGS) entry which is preliminary data.</text>
</comment>
<evidence type="ECO:0000256" key="1">
    <source>
        <dbReference type="SAM" id="SignalP"/>
    </source>
</evidence>
<protein>
    <submittedName>
        <fullName evidence="2">Secreted protein</fullName>
    </submittedName>
</protein>
<dbReference type="KEGG" id="mrr:Moror_4218"/>
<gene>
    <name evidence="2" type="ORF">Moror_4218</name>
</gene>
<dbReference type="Proteomes" id="UP000017559">
    <property type="component" value="Unassembled WGS sequence"/>
</dbReference>
<evidence type="ECO:0000313" key="3">
    <source>
        <dbReference type="Proteomes" id="UP000017559"/>
    </source>
</evidence>